<evidence type="ECO:0000313" key="6">
    <source>
        <dbReference type="Proteomes" id="UP000295783"/>
    </source>
</evidence>
<feature type="binding site" evidence="3">
    <location>
        <position position="231"/>
    </location>
    <ligand>
        <name>Fe cation</name>
        <dbReference type="ChEBI" id="CHEBI:24875"/>
    </ligand>
</feature>
<name>A0A4V3DEL8_9PROT</name>
<dbReference type="PANTHER" id="PTHR30006">
    <property type="entry name" value="THIAMINE-BINDING PERIPLASMIC PROTEIN-RELATED"/>
    <property type="match status" value="1"/>
</dbReference>
<dbReference type="Proteomes" id="UP000295783">
    <property type="component" value="Unassembled WGS sequence"/>
</dbReference>
<gene>
    <name evidence="5" type="ORF">A8950_2940</name>
</gene>
<dbReference type="AlphaFoldDB" id="A0A4V3DEL8"/>
<comment type="caution">
    <text evidence="5">The sequence shown here is derived from an EMBL/GenBank/DDBJ whole genome shotgun (WGS) entry which is preliminary data.</text>
</comment>
<dbReference type="CDD" id="cd13542">
    <property type="entry name" value="PBP2_FutA1_ilke"/>
    <property type="match status" value="1"/>
</dbReference>
<evidence type="ECO:0000256" key="1">
    <source>
        <dbReference type="ARBA" id="ARBA00008520"/>
    </source>
</evidence>
<accession>A0A4V3DEL8</accession>
<dbReference type="RefSeq" id="WP_133614411.1">
    <property type="nucleotide sequence ID" value="NZ_SNYW01000011.1"/>
</dbReference>
<dbReference type="InterPro" id="IPR006311">
    <property type="entry name" value="TAT_signal"/>
</dbReference>
<evidence type="ECO:0000256" key="3">
    <source>
        <dbReference type="PIRSR" id="PIRSR002825-1"/>
    </source>
</evidence>
<dbReference type="Gene3D" id="3.40.190.10">
    <property type="entry name" value="Periplasmic binding protein-like II"/>
    <property type="match status" value="2"/>
</dbReference>
<protein>
    <submittedName>
        <fullName evidence="5">Iron(III) transport system substrate-binding protein</fullName>
    </submittedName>
</protein>
<dbReference type="PANTHER" id="PTHR30006:SF15">
    <property type="entry name" value="IRON-UTILIZATION PERIPLASMIC PROTEIN"/>
    <property type="match status" value="1"/>
</dbReference>
<feature type="chain" id="PRO_5020426197" evidence="4">
    <location>
        <begin position="34"/>
        <end position="350"/>
    </location>
</feature>
<reference evidence="5 6" key="1">
    <citation type="submission" date="2019-03" db="EMBL/GenBank/DDBJ databases">
        <title>Genomic Encyclopedia of Type Strains, Phase III (KMG-III): the genomes of soil and plant-associated and newly described type strains.</title>
        <authorList>
            <person name="Whitman W."/>
        </authorList>
    </citation>
    <scope>NUCLEOTIDE SEQUENCE [LARGE SCALE GENOMIC DNA]</scope>
    <source>
        <strain evidence="5 6">CGMCC 1.7660</strain>
    </source>
</reference>
<dbReference type="EMBL" id="SNYW01000011">
    <property type="protein sequence ID" value="TDQ80411.1"/>
    <property type="molecule type" value="Genomic_DNA"/>
</dbReference>
<proteinExistence type="inferred from homology"/>
<evidence type="ECO:0000256" key="2">
    <source>
        <dbReference type="ARBA" id="ARBA00022729"/>
    </source>
</evidence>
<dbReference type="Pfam" id="PF13343">
    <property type="entry name" value="SBP_bac_6"/>
    <property type="match status" value="1"/>
</dbReference>
<dbReference type="GO" id="GO:0030288">
    <property type="term" value="C:outer membrane-bounded periplasmic space"/>
    <property type="evidence" value="ECO:0007669"/>
    <property type="project" value="TreeGrafter"/>
</dbReference>
<evidence type="ECO:0000256" key="4">
    <source>
        <dbReference type="SAM" id="SignalP"/>
    </source>
</evidence>
<dbReference type="SUPFAM" id="SSF53850">
    <property type="entry name" value="Periplasmic binding protein-like II"/>
    <property type="match status" value="1"/>
</dbReference>
<dbReference type="InterPro" id="IPR026045">
    <property type="entry name" value="Ferric-bd"/>
</dbReference>
<feature type="signal peptide" evidence="4">
    <location>
        <begin position="1"/>
        <end position="33"/>
    </location>
</feature>
<keyword evidence="2 4" id="KW-0732">Signal</keyword>
<organism evidence="5 6">
    <name type="scientific">Dongia mobilis</name>
    <dbReference type="NCBI Taxonomy" id="578943"/>
    <lineage>
        <taxon>Bacteria</taxon>
        <taxon>Pseudomonadati</taxon>
        <taxon>Pseudomonadota</taxon>
        <taxon>Alphaproteobacteria</taxon>
        <taxon>Rhodospirillales</taxon>
        <taxon>Dongiaceae</taxon>
        <taxon>Dongia</taxon>
    </lineage>
</organism>
<sequence>MPFARSSNLSRRQFAAGSMALAGLAVAGKAAQAAGEVNLYSARHYPADDLLFAAFTQETGIKVNMIQGKAEELMERVKLEGSSSPCDIFVTVDAGNLWRAQEAGVFQPVKSDFLSQHVPAQYHEPGGHWFGFSTRARVIVYDKAKVKPEDLSTYEDLADPKWKGRILIRSSNNIYNQSLLASLVEHHGEAKAEEWAKGLVANFARKPEGGDTDQIKALIAGQGDIAISNTYYFARILGGDDAELKKQAENLAVFFPNQGDRGTHVNVSGAGVAAHAPNRDNAVKFLEFMATPQAQEIFSGANYEYPVVAGSKVSDVVAAWGDFKHDELNVSALGRNNPVAVKIMDRAGWA</sequence>
<dbReference type="OrthoDB" id="9769567at2"/>
<dbReference type="PIRSF" id="PIRSF002825">
    <property type="entry name" value="CfbpA"/>
    <property type="match status" value="1"/>
</dbReference>
<dbReference type="PROSITE" id="PS51318">
    <property type="entry name" value="TAT"/>
    <property type="match status" value="1"/>
</dbReference>
<keyword evidence="3" id="KW-0408">Iron</keyword>
<keyword evidence="3" id="KW-0479">Metal-binding</keyword>
<comment type="similarity">
    <text evidence="1">Belongs to the bacterial solute-binding protein 1 family.</text>
</comment>
<feature type="binding site" evidence="3">
    <location>
        <position position="44"/>
    </location>
    <ligand>
        <name>Fe cation</name>
        <dbReference type="ChEBI" id="CHEBI:24875"/>
    </ligand>
</feature>
<dbReference type="GO" id="GO:0046872">
    <property type="term" value="F:metal ion binding"/>
    <property type="evidence" value="ECO:0007669"/>
    <property type="project" value="UniProtKB-KW"/>
</dbReference>
<keyword evidence="6" id="KW-1185">Reference proteome</keyword>
<evidence type="ECO:0000313" key="5">
    <source>
        <dbReference type="EMBL" id="TDQ80411.1"/>
    </source>
</evidence>
<feature type="binding site" evidence="3">
    <location>
        <position position="232"/>
    </location>
    <ligand>
        <name>Fe cation</name>
        <dbReference type="ChEBI" id="CHEBI:24875"/>
    </ligand>
</feature>